<protein>
    <submittedName>
        <fullName evidence="1">Uncharacterized protein</fullName>
    </submittedName>
</protein>
<dbReference type="Proteomes" id="UP001163835">
    <property type="component" value="Unassembled WGS sequence"/>
</dbReference>
<organism evidence="1 2">
    <name type="scientific">Lentinula aff. lateritia</name>
    <dbReference type="NCBI Taxonomy" id="2804960"/>
    <lineage>
        <taxon>Eukaryota</taxon>
        <taxon>Fungi</taxon>
        <taxon>Dikarya</taxon>
        <taxon>Basidiomycota</taxon>
        <taxon>Agaricomycotina</taxon>
        <taxon>Agaricomycetes</taxon>
        <taxon>Agaricomycetidae</taxon>
        <taxon>Agaricales</taxon>
        <taxon>Marasmiineae</taxon>
        <taxon>Omphalotaceae</taxon>
        <taxon>Lentinula</taxon>
    </lineage>
</organism>
<gene>
    <name evidence="1" type="ORF">F5876DRAFT_62837</name>
</gene>
<keyword evidence="2" id="KW-1185">Reference proteome</keyword>
<evidence type="ECO:0000313" key="1">
    <source>
        <dbReference type="EMBL" id="KAJ3813830.1"/>
    </source>
</evidence>
<dbReference type="EMBL" id="MU794983">
    <property type="protein sequence ID" value="KAJ3813830.1"/>
    <property type="molecule type" value="Genomic_DNA"/>
</dbReference>
<comment type="caution">
    <text evidence="1">The sequence shown here is derived from an EMBL/GenBank/DDBJ whole genome shotgun (WGS) entry which is preliminary data.</text>
</comment>
<reference evidence="1" key="1">
    <citation type="submission" date="2022-09" db="EMBL/GenBank/DDBJ databases">
        <title>A Global Phylogenomic Analysis of the Shiitake Genus Lentinula.</title>
        <authorList>
            <consortium name="DOE Joint Genome Institute"/>
            <person name="Sierra-Patev S."/>
            <person name="Min B."/>
            <person name="Naranjo-Ortiz M."/>
            <person name="Looney B."/>
            <person name="Konkel Z."/>
            <person name="Slot J.C."/>
            <person name="Sakamoto Y."/>
            <person name="Steenwyk J.L."/>
            <person name="Rokas A."/>
            <person name="Carro J."/>
            <person name="Camarero S."/>
            <person name="Ferreira P."/>
            <person name="Molpeceres G."/>
            <person name="Ruiz-Duenas F.J."/>
            <person name="Serrano A."/>
            <person name="Henrissat B."/>
            <person name="Drula E."/>
            <person name="Hughes K.W."/>
            <person name="Mata J.L."/>
            <person name="Ishikawa N.K."/>
            <person name="Vargas-Isla R."/>
            <person name="Ushijima S."/>
            <person name="Smith C.A."/>
            <person name="Ahrendt S."/>
            <person name="Andreopoulos W."/>
            <person name="He G."/>
            <person name="Labutti K."/>
            <person name="Lipzen A."/>
            <person name="Ng V."/>
            <person name="Riley R."/>
            <person name="Sandor L."/>
            <person name="Barry K."/>
            <person name="Martinez A.T."/>
            <person name="Xiao Y."/>
            <person name="Gibbons J.G."/>
            <person name="Terashima K."/>
            <person name="Grigoriev I.V."/>
            <person name="Hibbett D.S."/>
        </authorList>
    </citation>
    <scope>NUCLEOTIDE SEQUENCE</scope>
    <source>
        <strain evidence="1">TMI1499</strain>
    </source>
</reference>
<name>A0ACC1UA38_9AGAR</name>
<evidence type="ECO:0000313" key="2">
    <source>
        <dbReference type="Proteomes" id="UP001163835"/>
    </source>
</evidence>
<accession>A0ACC1UA38</accession>
<proteinExistence type="predicted"/>
<sequence length="344" mass="39467">MHFPFSLPNFMHTSSCWHVVHPRQQDVLLPPIILPFFTGNALSLISKYFNFTSAPARHRTVVLYGWRQIYAFDRILSKQRMTRQRIQLRFCLRVHSHKGVWIRQGELLLLNVVATLLKTVGNDLYELEIGFQAIEHVRNPLAYLSLTVSDETVSLTLAYLSCPHMKELTITCSSDSPSKTEDPSPRGLVFADQTLQFHRIQDLEMNVVDNISPSQVLASDNFEETRYTPYPKQFPSLTKLTILASTPAQALAALNVNESTWDVGCTFEIYGDSLSQDLPLKSQMTTHVWPLRARNLRTVVLIPKTRWNEKWESLRDVAKRQRETNKAACSKLDLFVLRPGEQLK</sequence>